<evidence type="ECO:0000259" key="13">
    <source>
        <dbReference type="Pfam" id="PF24890"/>
    </source>
</evidence>
<comment type="pathway">
    <text evidence="3">Nitrogen metabolism; (S)-allantoin degradation; allantoate from (S)-allantoin: step 1/1.</text>
</comment>
<accession>A0AAP0P848</accession>
<evidence type="ECO:0000313" key="15">
    <source>
        <dbReference type="Proteomes" id="UP001419268"/>
    </source>
</evidence>
<keyword evidence="11" id="KW-0732">Signal</keyword>
<comment type="similarity">
    <text evidence="4">Belongs to the metallo-dependent hydrolases superfamily. Allantoinase family.</text>
</comment>
<dbReference type="GO" id="GO:0000256">
    <property type="term" value="P:allantoin catabolic process"/>
    <property type="evidence" value="ECO:0007669"/>
    <property type="project" value="InterPro"/>
</dbReference>
<keyword evidence="15" id="KW-1185">Reference proteome</keyword>
<evidence type="ECO:0000256" key="3">
    <source>
        <dbReference type="ARBA" id="ARBA00004968"/>
    </source>
</evidence>
<dbReference type="AlphaFoldDB" id="A0AAP0P848"/>
<keyword evidence="8" id="KW-0378">Hydrolase</keyword>
<feature type="chain" id="PRO_5042927277" description="allantoinase" evidence="11">
    <location>
        <begin position="29"/>
        <end position="505"/>
    </location>
</feature>
<comment type="cofactor">
    <cofactor evidence="2">
        <name>Zn(2+)</name>
        <dbReference type="ChEBI" id="CHEBI:29105"/>
    </cofactor>
</comment>
<dbReference type="InterPro" id="IPR032466">
    <property type="entry name" value="Metal_Hydrolase"/>
</dbReference>
<evidence type="ECO:0000256" key="2">
    <source>
        <dbReference type="ARBA" id="ARBA00001947"/>
    </source>
</evidence>
<name>A0AAP0P848_9MAGN</name>
<dbReference type="InterPro" id="IPR006680">
    <property type="entry name" value="Amidohydro-rel"/>
</dbReference>
<dbReference type="Pfam" id="PF01979">
    <property type="entry name" value="Amidohydro_1"/>
    <property type="match status" value="1"/>
</dbReference>
<keyword evidence="7" id="KW-0479">Metal-binding</keyword>
<gene>
    <name evidence="14" type="ORF">Scep_011283</name>
</gene>
<keyword evidence="9" id="KW-0862">Zinc</keyword>
<comment type="catalytic activity">
    <reaction evidence="1">
        <text>(S)-allantoin + H2O = allantoate + H(+)</text>
        <dbReference type="Rhea" id="RHEA:17029"/>
        <dbReference type="ChEBI" id="CHEBI:15377"/>
        <dbReference type="ChEBI" id="CHEBI:15378"/>
        <dbReference type="ChEBI" id="CHEBI:15678"/>
        <dbReference type="ChEBI" id="CHEBI:17536"/>
        <dbReference type="EC" id="3.5.2.5"/>
    </reaction>
</comment>
<sequence>MDLMMQWRVFPLLSLLASFLFFYIKTSSKPSYNLCSMIPYDTYTITSKNIVTPQGIISGAVEVKGGYILSVIKGNYSSGKDSSGFVIDYGDAVVMPGLIDVHSHLDEPGKSEWEGFESGTKAAAAGGITTLIDMPLNSVPSTVSVDALRLKLDAAEENIYVDVGFWGGLVPENAFDATALKGLLDAGVLGLKSFMCPSGIDDFPMTNASHIKEGLHVLAKYRRPLLVHAEVQLDSESTESVKDGVDDARSYSTYLKTRPPSMEEAAIRELLEVTKDTRAGGSAQGSHLHIVHLSDSRVSLDLIKTAKNRGDSITVETCPHYLAFSAEEITDGDTRFKCAPPIRDAENKDQLWDALRDGHIDMLSSDHSPTVPALKLLDEGDFLKAWGGISSLQYVLPVTWSYGRKYGISLNQLATWWSDRPAKLAGLHLKGGIVSGNHADIVVWDPENEFVLDKNHTAYHKNPSISAYIGKRLSGKVLATYVRGNLVYKDGKHAHAACGAPILAN</sequence>
<dbReference type="InterPro" id="IPR017593">
    <property type="entry name" value="Allantoinase"/>
</dbReference>
<dbReference type="GO" id="GO:0008270">
    <property type="term" value="F:zinc ion binding"/>
    <property type="evidence" value="ECO:0007669"/>
    <property type="project" value="InterPro"/>
</dbReference>
<evidence type="ECO:0000256" key="6">
    <source>
        <dbReference type="ARBA" id="ARBA00012863"/>
    </source>
</evidence>
<dbReference type="Pfam" id="PF24890">
    <property type="entry name" value="ALN_composite"/>
    <property type="match status" value="1"/>
</dbReference>
<evidence type="ECO:0000256" key="8">
    <source>
        <dbReference type="ARBA" id="ARBA00022801"/>
    </source>
</evidence>
<dbReference type="GO" id="GO:0005737">
    <property type="term" value="C:cytoplasm"/>
    <property type="evidence" value="ECO:0007669"/>
    <property type="project" value="TreeGrafter"/>
</dbReference>
<dbReference type="InterPro" id="IPR011059">
    <property type="entry name" value="Metal-dep_hydrolase_composite"/>
</dbReference>
<dbReference type="GO" id="GO:0050897">
    <property type="term" value="F:cobalt ion binding"/>
    <property type="evidence" value="ECO:0007669"/>
    <property type="project" value="InterPro"/>
</dbReference>
<comment type="caution">
    <text evidence="14">The sequence shown here is derived from an EMBL/GenBank/DDBJ whole genome shotgun (WGS) entry which is preliminary data.</text>
</comment>
<evidence type="ECO:0000256" key="10">
    <source>
        <dbReference type="ARBA" id="ARBA00053421"/>
    </source>
</evidence>
<dbReference type="NCBIfam" id="TIGR03178">
    <property type="entry name" value="allantoinase"/>
    <property type="match status" value="1"/>
</dbReference>
<evidence type="ECO:0000256" key="1">
    <source>
        <dbReference type="ARBA" id="ARBA00001756"/>
    </source>
</evidence>
<dbReference type="SUPFAM" id="SSF51338">
    <property type="entry name" value="Composite domain of metallo-dependent hydrolases"/>
    <property type="match status" value="1"/>
</dbReference>
<dbReference type="InterPro" id="IPR056854">
    <property type="entry name" value="ALN_composite"/>
</dbReference>
<dbReference type="GO" id="GO:0006145">
    <property type="term" value="P:purine nucleobase catabolic process"/>
    <property type="evidence" value="ECO:0007669"/>
    <property type="project" value="TreeGrafter"/>
</dbReference>
<feature type="signal peptide" evidence="11">
    <location>
        <begin position="1"/>
        <end position="28"/>
    </location>
</feature>
<dbReference type="Proteomes" id="UP001419268">
    <property type="component" value="Unassembled WGS sequence"/>
</dbReference>
<dbReference type="Gene3D" id="3.20.20.140">
    <property type="entry name" value="Metal-dependent hydrolases"/>
    <property type="match status" value="1"/>
</dbReference>
<comment type="function">
    <text evidence="10">Catalyzes the conversion of allantoin (5-ureidohydantoin) to allantoate by hydrolytic cleavage of the five-member hydantoin ring. Catalyzes the first step of the ureide allantoin degradation followed by the sequential activity of AAH, UGLYAH and UAH which allows a complete purine breakdown without the intermediate generation of urea.</text>
</comment>
<dbReference type="GO" id="GO:0004038">
    <property type="term" value="F:allantoinase activity"/>
    <property type="evidence" value="ECO:0007669"/>
    <property type="project" value="UniProtKB-EC"/>
</dbReference>
<evidence type="ECO:0000256" key="5">
    <source>
        <dbReference type="ARBA" id="ARBA00011881"/>
    </source>
</evidence>
<dbReference type="FunFam" id="3.20.20.140:FF:000032">
    <property type="entry name" value="Allantoinase Dal1"/>
    <property type="match status" value="1"/>
</dbReference>
<dbReference type="EC" id="3.5.2.5" evidence="6"/>
<evidence type="ECO:0000313" key="14">
    <source>
        <dbReference type="EMBL" id="KAK9131755.1"/>
    </source>
</evidence>
<evidence type="ECO:0000256" key="9">
    <source>
        <dbReference type="ARBA" id="ARBA00022833"/>
    </source>
</evidence>
<dbReference type="EMBL" id="JBBNAG010000005">
    <property type="protein sequence ID" value="KAK9131755.1"/>
    <property type="molecule type" value="Genomic_DNA"/>
</dbReference>
<dbReference type="PANTHER" id="PTHR43668">
    <property type="entry name" value="ALLANTOINASE"/>
    <property type="match status" value="1"/>
</dbReference>
<dbReference type="SUPFAM" id="SSF51556">
    <property type="entry name" value="Metallo-dependent hydrolases"/>
    <property type="match status" value="1"/>
</dbReference>
<feature type="domain" description="Allantoinase composite" evidence="13">
    <location>
        <begin position="38"/>
        <end position="92"/>
    </location>
</feature>
<evidence type="ECO:0000256" key="4">
    <source>
        <dbReference type="ARBA" id="ARBA00010368"/>
    </source>
</evidence>
<proteinExistence type="inferred from homology"/>
<dbReference type="PANTHER" id="PTHR43668:SF2">
    <property type="entry name" value="ALLANTOINASE"/>
    <property type="match status" value="1"/>
</dbReference>
<evidence type="ECO:0000259" key="12">
    <source>
        <dbReference type="Pfam" id="PF01979"/>
    </source>
</evidence>
<feature type="domain" description="Amidohydrolase-related" evidence="12">
    <location>
        <begin position="93"/>
        <end position="487"/>
    </location>
</feature>
<comment type="subunit">
    <text evidence="5">Homotetramer.</text>
</comment>
<reference evidence="14 15" key="1">
    <citation type="submission" date="2024-01" db="EMBL/GenBank/DDBJ databases">
        <title>Genome assemblies of Stephania.</title>
        <authorList>
            <person name="Yang L."/>
        </authorList>
    </citation>
    <scope>NUCLEOTIDE SEQUENCE [LARGE SCALE GENOMIC DNA]</scope>
    <source>
        <strain evidence="14">JXDWG</strain>
        <tissue evidence="14">Leaf</tissue>
    </source>
</reference>
<organism evidence="14 15">
    <name type="scientific">Stephania cephalantha</name>
    <dbReference type="NCBI Taxonomy" id="152367"/>
    <lineage>
        <taxon>Eukaryota</taxon>
        <taxon>Viridiplantae</taxon>
        <taxon>Streptophyta</taxon>
        <taxon>Embryophyta</taxon>
        <taxon>Tracheophyta</taxon>
        <taxon>Spermatophyta</taxon>
        <taxon>Magnoliopsida</taxon>
        <taxon>Ranunculales</taxon>
        <taxon>Menispermaceae</taxon>
        <taxon>Menispermoideae</taxon>
        <taxon>Cissampelideae</taxon>
        <taxon>Stephania</taxon>
    </lineage>
</organism>
<dbReference type="InterPro" id="IPR050138">
    <property type="entry name" value="DHOase/Allantoinase_Hydrolase"/>
</dbReference>
<protein>
    <recommendedName>
        <fullName evidence="6">allantoinase</fullName>
        <ecNumber evidence="6">3.5.2.5</ecNumber>
    </recommendedName>
</protein>
<evidence type="ECO:0000256" key="11">
    <source>
        <dbReference type="SAM" id="SignalP"/>
    </source>
</evidence>
<evidence type="ECO:0000256" key="7">
    <source>
        <dbReference type="ARBA" id="ARBA00022723"/>
    </source>
</evidence>